<reference evidence="1" key="1">
    <citation type="submission" date="2018-05" db="EMBL/GenBank/DDBJ databases">
        <authorList>
            <person name="Lanie J.A."/>
            <person name="Ng W.-L."/>
            <person name="Kazmierczak K.M."/>
            <person name="Andrzejewski T.M."/>
            <person name="Davidsen T.M."/>
            <person name="Wayne K.J."/>
            <person name="Tettelin H."/>
            <person name="Glass J.I."/>
            <person name="Rusch D."/>
            <person name="Podicherti R."/>
            <person name="Tsui H.-C.T."/>
            <person name="Winkler M.E."/>
        </authorList>
    </citation>
    <scope>NUCLEOTIDE SEQUENCE</scope>
</reference>
<dbReference type="EMBL" id="UINC01148751">
    <property type="protein sequence ID" value="SVD40816.1"/>
    <property type="molecule type" value="Genomic_DNA"/>
</dbReference>
<name>A0A382V2M9_9ZZZZ</name>
<organism evidence="1">
    <name type="scientific">marine metagenome</name>
    <dbReference type="NCBI Taxonomy" id="408172"/>
    <lineage>
        <taxon>unclassified sequences</taxon>
        <taxon>metagenomes</taxon>
        <taxon>ecological metagenomes</taxon>
    </lineage>
</organism>
<sequence length="52" mass="5934">VLNAIEAHSITIGVSIFILQFKKIIICGINKFPFLYLNTLTNKSNKKKKKNK</sequence>
<gene>
    <name evidence="1" type="ORF">METZ01_LOCUS393670</name>
</gene>
<feature type="non-terminal residue" evidence="1">
    <location>
        <position position="1"/>
    </location>
</feature>
<evidence type="ECO:0000313" key="1">
    <source>
        <dbReference type="EMBL" id="SVD40816.1"/>
    </source>
</evidence>
<accession>A0A382V2M9</accession>
<dbReference type="AlphaFoldDB" id="A0A382V2M9"/>
<protein>
    <submittedName>
        <fullName evidence="1">Uncharacterized protein</fullName>
    </submittedName>
</protein>
<proteinExistence type="predicted"/>